<dbReference type="InterPro" id="IPR015943">
    <property type="entry name" value="WD40/YVTN_repeat-like_dom_sf"/>
</dbReference>
<comment type="caution">
    <text evidence="5">The sequence shown here is derived from an EMBL/GenBank/DDBJ whole genome shotgun (WGS) entry which is preliminary data.</text>
</comment>
<evidence type="ECO:0000256" key="1">
    <source>
        <dbReference type="ARBA" id="ARBA00023180"/>
    </source>
</evidence>
<dbReference type="InterPro" id="IPR036352">
    <property type="entry name" value="Semap_dom_sf"/>
</dbReference>
<evidence type="ECO:0000313" key="6">
    <source>
        <dbReference type="Proteomes" id="UP000827986"/>
    </source>
</evidence>
<proteinExistence type="predicted"/>
<dbReference type="GO" id="GO:0007411">
    <property type="term" value="P:axon guidance"/>
    <property type="evidence" value="ECO:0007669"/>
    <property type="project" value="TreeGrafter"/>
</dbReference>
<feature type="compositionally biased region" description="Low complexity" evidence="3">
    <location>
        <begin position="76"/>
        <end position="99"/>
    </location>
</feature>
<evidence type="ECO:0000259" key="4">
    <source>
        <dbReference type="PROSITE" id="PS51004"/>
    </source>
</evidence>
<sequence length="313" mass="33096">MPSEPGIGALCVRQGPGQPGIGALCVRQGPGLPGIGALCVRQGPGLPGIGALCVRQGPACPASGRSASGKAPACPPSGRSASGKAPASPASGRSASGKARPARHRGALRPVRPGLAAVLVFAALRCGEAERLGWRWTHAVYCREYTHTWCEGRPSPPETMTPPCALLLLLLLLEGAADAAFPEEPGPISVAPGDYVKHYSVFVGSGLSRFSSLDGSGAERLNIQRMLKVNRTLYIGDRDNLYRVSLEPATASEMRYQRKLTWGSNPHDISICRMKGKHEAECRNFVKVLLVRNESTLFVCGTNAFNPVCANYS</sequence>
<protein>
    <recommendedName>
        <fullName evidence="4">Sema domain-containing protein</fullName>
    </recommendedName>
</protein>
<gene>
    <name evidence="5" type="ORF">KIL84_008800</name>
</gene>
<evidence type="ECO:0000256" key="3">
    <source>
        <dbReference type="SAM" id="MobiDB-lite"/>
    </source>
</evidence>
<accession>A0A9D4AYS6</accession>
<dbReference type="AlphaFoldDB" id="A0A9D4AYS6"/>
<organism evidence="5 6">
    <name type="scientific">Mauremys mutica</name>
    <name type="common">yellowpond turtle</name>
    <dbReference type="NCBI Taxonomy" id="74926"/>
    <lineage>
        <taxon>Eukaryota</taxon>
        <taxon>Metazoa</taxon>
        <taxon>Chordata</taxon>
        <taxon>Craniata</taxon>
        <taxon>Vertebrata</taxon>
        <taxon>Euteleostomi</taxon>
        <taxon>Archelosauria</taxon>
        <taxon>Testudinata</taxon>
        <taxon>Testudines</taxon>
        <taxon>Cryptodira</taxon>
        <taxon>Durocryptodira</taxon>
        <taxon>Testudinoidea</taxon>
        <taxon>Geoemydidae</taxon>
        <taxon>Geoemydinae</taxon>
        <taxon>Mauremys</taxon>
    </lineage>
</organism>
<feature type="domain" description="Sema" evidence="4">
    <location>
        <begin position="185"/>
        <end position="313"/>
    </location>
</feature>
<dbReference type="PANTHER" id="PTHR11036">
    <property type="entry name" value="SEMAPHORIN"/>
    <property type="match status" value="1"/>
</dbReference>
<dbReference type="InterPro" id="IPR027231">
    <property type="entry name" value="Semaphorin"/>
</dbReference>
<dbReference type="GO" id="GO:0045499">
    <property type="term" value="F:chemorepellent activity"/>
    <property type="evidence" value="ECO:0007669"/>
    <property type="project" value="TreeGrafter"/>
</dbReference>
<feature type="region of interest" description="Disordered" evidence="3">
    <location>
        <begin position="65"/>
        <end position="107"/>
    </location>
</feature>
<evidence type="ECO:0000313" key="5">
    <source>
        <dbReference type="EMBL" id="KAH1174809.1"/>
    </source>
</evidence>
<dbReference type="GO" id="GO:0001755">
    <property type="term" value="P:neural crest cell migration"/>
    <property type="evidence" value="ECO:0007669"/>
    <property type="project" value="TreeGrafter"/>
</dbReference>
<dbReference type="Gene3D" id="2.130.10.10">
    <property type="entry name" value="YVTN repeat-like/Quinoprotein amine dehydrogenase"/>
    <property type="match status" value="1"/>
</dbReference>
<dbReference type="GO" id="GO:0030335">
    <property type="term" value="P:positive regulation of cell migration"/>
    <property type="evidence" value="ECO:0007669"/>
    <property type="project" value="TreeGrafter"/>
</dbReference>
<dbReference type="GO" id="GO:0030215">
    <property type="term" value="F:semaphorin receptor binding"/>
    <property type="evidence" value="ECO:0007669"/>
    <property type="project" value="InterPro"/>
</dbReference>
<dbReference type="InterPro" id="IPR001627">
    <property type="entry name" value="Semap_dom"/>
</dbReference>
<keyword evidence="6" id="KW-1185">Reference proteome</keyword>
<dbReference type="SUPFAM" id="SSF101912">
    <property type="entry name" value="Sema domain"/>
    <property type="match status" value="1"/>
</dbReference>
<keyword evidence="1" id="KW-0325">Glycoprotein</keyword>
<dbReference type="PANTHER" id="PTHR11036:SF10">
    <property type="entry name" value="SEMAPHORIN-6B"/>
    <property type="match status" value="1"/>
</dbReference>
<dbReference type="GO" id="GO:0005886">
    <property type="term" value="C:plasma membrane"/>
    <property type="evidence" value="ECO:0007669"/>
    <property type="project" value="TreeGrafter"/>
</dbReference>
<name>A0A9D4AYS6_9SAUR</name>
<dbReference type="GO" id="GO:0071526">
    <property type="term" value="P:semaphorin-plexin signaling pathway"/>
    <property type="evidence" value="ECO:0007669"/>
    <property type="project" value="TreeGrafter"/>
</dbReference>
<dbReference type="EMBL" id="JAHDVG010000479">
    <property type="protein sequence ID" value="KAH1174809.1"/>
    <property type="molecule type" value="Genomic_DNA"/>
</dbReference>
<dbReference type="Proteomes" id="UP000827986">
    <property type="component" value="Unassembled WGS sequence"/>
</dbReference>
<dbReference type="PROSITE" id="PS51004">
    <property type="entry name" value="SEMA"/>
    <property type="match status" value="1"/>
</dbReference>
<comment type="caution">
    <text evidence="2">Lacks conserved residue(s) required for the propagation of feature annotation.</text>
</comment>
<reference evidence="5" key="1">
    <citation type="submission" date="2021-09" db="EMBL/GenBank/DDBJ databases">
        <title>The genome of Mauremys mutica provides insights into the evolution of semi-aquatic lifestyle.</title>
        <authorList>
            <person name="Gong S."/>
            <person name="Gao Y."/>
        </authorList>
    </citation>
    <scope>NUCLEOTIDE SEQUENCE</scope>
    <source>
        <strain evidence="5">MM-2020</strain>
        <tissue evidence="5">Muscle</tissue>
    </source>
</reference>
<evidence type="ECO:0000256" key="2">
    <source>
        <dbReference type="PROSITE-ProRule" id="PRU00352"/>
    </source>
</evidence>
<feature type="non-terminal residue" evidence="5">
    <location>
        <position position="313"/>
    </location>
</feature>